<name>A0A450SYX1_9GAMM</name>
<reference evidence="1" key="1">
    <citation type="submission" date="2019-02" db="EMBL/GenBank/DDBJ databases">
        <authorList>
            <person name="Gruber-Vodicka R. H."/>
            <person name="Seah K. B. B."/>
        </authorList>
    </citation>
    <scope>NUCLEOTIDE SEQUENCE</scope>
    <source>
        <strain evidence="1">BECK_DK47</strain>
    </source>
</reference>
<organism evidence="1">
    <name type="scientific">Candidatus Kentrum sp. DK</name>
    <dbReference type="NCBI Taxonomy" id="2126562"/>
    <lineage>
        <taxon>Bacteria</taxon>
        <taxon>Pseudomonadati</taxon>
        <taxon>Pseudomonadota</taxon>
        <taxon>Gammaproteobacteria</taxon>
        <taxon>Candidatus Kentrum</taxon>
    </lineage>
</organism>
<evidence type="ECO:0000313" key="1">
    <source>
        <dbReference type="EMBL" id="VFJ59241.1"/>
    </source>
</evidence>
<sequence length="66" mass="7517">MDIGKLINAIRHSRVKITDHADEEATNDSLIFDEICFSVQHGKVIEDYPNDKPLSKLPDYGEELCE</sequence>
<dbReference type="EMBL" id="CAADEX010000081">
    <property type="protein sequence ID" value="VFJ59241.1"/>
    <property type="molecule type" value="Genomic_DNA"/>
</dbReference>
<dbReference type="AlphaFoldDB" id="A0A450SYX1"/>
<proteinExistence type="predicted"/>
<dbReference type="InterPro" id="IPR025354">
    <property type="entry name" value="DUF4258"/>
</dbReference>
<gene>
    <name evidence="1" type="ORF">BECKDK2373B_GA0170837_10818</name>
</gene>
<dbReference type="Pfam" id="PF14076">
    <property type="entry name" value="DUF4258"/>
    <property type="match status" value="1"/>
</dbReference>
<accession>A0A450SYX1</accession>
<protein>
    <submittedName>
        <fullName evidence="1">Uncharacterized protein</fullName>
    </submittedName>
</protein>